<dbReference type="InterPro" id="IPR051054">
    <property type="entry name" value="SorC_transcr_regulators"/>
</dbReference>
<comment type="similarity">
    <text evidence="1">Belongs to the SorC transcriptional regulatory family.</text>
</comment>
<dbReference type="PANTHER" id="PTHR34294">
    <property type="entry name" value="TRANSCRIPTIONAL REGULATOR-RELATED"/>
    <property type="match status" value="1"/>
</dbReference>
<keyword evidence="4" id="KW-0804">Transcription</keyword>
<evidence type="ECO:0000259" key="6">
    <source>
        <dbReference type="Pfam" id="PF21715"/>
    </source>
</evidence>
<dbReference type="Gene3D" id="3.40.50.1360">
    <property type="match status" value="1"/>
</dbReference>
<feature type="domain" description="CggR N-terminal DNA binding" evidence="6">
    <location>
        <begin position="27"/>
        <end position="94"/>
    </location>
</feature>
<reference evidence="8" key="1">
    <citation type="submission" date="2017-02" db="EMBL/GenBank/DDBJ databases">
        <authorList>
            <person name="Varghese N."/>
            <person name="Submissions S."/>
        </authorList>
    </citation>
    <scope>NUCLEOTIDE SEQUENCE [LARGE SCALE GENOMIC DNA]</scope>
    <source>
        <strain evidence="8">M1</strain>
    </source>
</reference>
<dbReference type="RefSeq" id="WP_079495728.1">
    <property type="nucleotide sequence ID" value="NZ_FUZT01000021.1"/>
</dbReference>
<dbReference type="SUPFAM" id="SSF46785">
    <property type="entry name" value="Winged helix' DNA-binding domain"/>
    <property type="match status" value="1"/>
</dbReference>
<name>A0A1T5MQB7_9FIRM</name>
<evidence type="ECO:0000256" key="1">
    <source>
        <dbReference type="ARBA" id="ARBA00010466"/>
    </source>
</evidence>
<gene>
    <name evidence="7" type="ORF">SAMN02194393_05140</name>
</gene>
<keyword evidence="8" id="KW-1185">Reference proteome</keyword>
<dbReference type="OrthoDB" id="9793820at2"/>
<organism evidence="7 8">
    <name type="scientific">Maledivibacter halophilus</name>
    <dbReference type="NCBI Taxonomy" id="36842"/>
    <lineage>
        <taxon>Bacteria</taxon>
        <taxon>Bacillati</taxon>
        <taxon>Bacillota</taxon>
        <taxon>Clostridia</taxon>
        <taxon>Peptostreptococcales</taxon>
        <taxon>Caminicellaceae</taxon>
        <taxon>Maledivibacter</taxon>
    </lineage>
</organism>
<dbReference type="Proteomes" id="UP000190285">
    <property type="component" value="Unassembled WGS sequence"/>
</dbReference>
<proteinExistence type="inferred from homology"/>
<dbReference type="Gene3D" id="1.10.10.10">
    <property type="entry name" value="Winged helix-like DNA-binding domain superfamily/Winged helix DNA-binding domain"/>
    <property type="match status" value="1"/>
</dbReference>
<dbReference type="Pfam" id="PF04198">
    <property type="entry name" value="Sugar-bind"/>
    <property type="match status" value="1"/>
</dbReference>
<dbReference type="EMBL" id="FUZT01000021">
    <property type="protein sequence ID" value="SKC90224.1"/>
    <property type="molecule type" value="Genomic_DNA"/>
</dbReference>
<keyword evidence="2" id="KW-0805">Transcription regulation</keyword>
<dbReference type="InterPro" id="IPR036390">
    <property type="entry name" value="WH_DNA-bd_sf"/>
</dbReference>
<dbReference type="InterPro" id="IPR048715">
    <property type="entry name" value="CggR_N"/>
</dbReference>
<dbReference type="PANTHER" id="PTHR34294:SF5">
    <property type="entry name" value="CENTRAL GLYCOLYTIC GENES REGULATOR"/>
    <property type="match status" value="1"/>
</dbReference>
<evidence type="ECO:0000313" key="8">
    <source>
        <dbReference type="Proteomes" id="UP000190285"/>
    </source>
</evidence>
<evidence type="ECO:0000256" key="3">
    <source>
        <dbReference type="ARBA" id="ARBA00023125"/>
    </source>
</evidence>
<accession>A0A1T5MQB7</accession>
<dbReference type="InterPro" id="IPR037171">
    <property type="entry name" value="NagB/RpiA_transferase-like"/>
</dbReference>
<evidence type="ECO:0000256" key="4">
    <source>
        <dbReference type="ARBA" id="ARBA00023163"/>
    </source>
</evidence>
<keyword evidence="3" id="KW-0238">DNA-binding</keyword>
<dbReference type="AlphaFoldDB" id="A0A1T5MQB7"/>
<dbReference type="GO" id="GO:0030246">
    <property type="term" value="F:carbohydrate binding"/>
    <property type="evidence" value="ECO:0007669"/>
    <property type="project" value="InterPro"/>
</dbReference>
<dbReference type="InterPro" id="IPR036388">
    <property type="entry name" value="WH-like_DNA-bd_sf"/>
</dbReference>
<dbReference type="InterPro" id="IPR007324">
    <property type="entry name" value="Sugar-bd_dom_put"/>
</dbReference>
<sequence>MSNKKKSEIDELISVLNNIAPDFVDTIEKRYSVLRVINFLGPIGRRSLSDKLDLTERNIRTASTALKNQGLIKISQEGMNITDRGKNTLDKLKYIFYTLKGLKALEEQLKEILNIKKVIISPNSSGDDPFVYKDMGKTASKCINSIIKNDSIIGLTGGTSIYQVVMEYKNSRDIEKYKNVTIIPARGGLGKEVEYQANTLVQNLANKLGCNYKTLYTPDFLSKGTIDSLLKEPSIKSIIELIEHIDILVFGIGRADKMAKRRGLKNDEIQSLISKGAVSEAFGYYFNENGEIVHEISTIGIKLETFKKIENLIAVAGGSEKAEAIASISKLNKNLTLICDESVAKKIILKYKEEE</sequence>
<dbReference type="Pfam" id="PF21715">
    <property type="entry name" value="CggR_N"/>
    <property type="match status" value="1"/>
</dbReference>
<evidence type="ECO:0000259" key="5">
    <source>
        <dbReference type="Pfam" id="PF04198"/>
    </source>
</evidence>
<protein>
    <submittedName>
        <fullName evidence="7">Central glycolytic genes regulator</fullName>
    </submittedName>
</protein>
<dbReference type="SUPFAM" id="SSF100950">
    <property type="entry name" value="NagB/RpiA/CoA transferase-like"/>
    <property type="match status" value="1"/>
</dbReference>
<feature type="domain" description="Sugar-binding" evidence="5">
    <location>
        <begin position="100"/>
        <end position="348"/>
    </location>
</feature>
<dbReference type="GO" id="GO:0003677">
    <property type="term" value="F:DNA binding"/>
    <property type="evidence" value="ECO:0007669"/>
    <property type="project" value="UniProtKB-KW"/>
</dbReference>
<evidence type="ECO:0000313" key="7">
    <source>
        <dbReference type="EMBL" id="SKC90224.1"/>
    </source>
</evidence>
<dbReference type="STRING" id="36842.SAMN02194393_05140"/>
<evidence type="ECO:0000256" key="2">
    <source>
        <dbReference type="ARBA" id="ARBA00023015"/>
    </source>
</evidence>